<dbReference type="InterPro" id="IPR001962">
    <property type="entry name" value="Asn_synthase"/>
</dbReference>
<dbReference type="GO" id="GO:0005829">
    <property type="term" value="C:cytosol"/>
    <property type="evidence" value="ECO:0007669"/>
    <property type="project" value="TreeGrafter"/>
</dbReference>
<accession>A0A382R0Q5</accession>
<dbReference type="InterPro" id="IPR033738">
    <property type="entry name" value="AsnB_N"/>
</dbReference>
<dbReference type="InterPro" id="IPR017932">
    <property type="entry name" value="GATase_2_dom"/>
</dbReference>
<comment type="similarity">
    <text evidence="1">Belongs to the asparagine synthetase family.</text>
</comment>
<dbReference type="InterPro" id="IPR051786">
    <property type="entry name" value="ASN_synthetase/amidase"/>
</dbReference>
<evidence type="ECO:0000256" key="3">
    <source>
        <dbReference type="ARBA" id="ARBA00022840"/>
    </source>
</evidence>
<dbReference type="GO" id="GO:0005524">
    <property type="term" value="F:ATP binding"/>
    <property type="evidence" value="ECO:0007669"/>
    <property type="project" value="UniProtKB-KW"/>
</dbReference>
<evidence type="ECO:0000256" key="1">
    <source>
        <dbReference type="ARBA" id="ARBA00005752"/>
    </source>
</evidence>
<evidence type="ECO:0000256" key="2">
    <source>
        <dbReference type="ARBA" id="ARBA00022741"/>
    </source>
</evidence>
<dbReference type="Pfam" id="PF13537">
    <property type="entry name" value="GATase_7"/>
    <property type="match status" value="1"/>
</dbReference>
<feature type="non-terminal residue" evidence="6">
    <location>
        <position position="297"/>
    </location>
</feature>
<dbReference type="Gene3D" id="3.40.50.620">
    <property type="entry name" value="HUPs"/>
    <property type="match status" value="1"/>
</dbReference>
<dbReference type="SUPFAM" id="SSF56235">
    <property type="entry name" value="N-terminal nucleophile aminohydrolases (Ntn hydrolases)"/>
    <property type="match status" value="1"/>
</dbReference>
<dbReference type="EMBL" id="UINC01117964">
    <property type="protein sequence ID" value="SVC90760.1"/>
    <property type="molecule type" value="Genomic_DNA"/>
</dbReference>
<dbReference type="GO" id="GO:0004066">
    <property type="term" value="F:asparagine synthase (glutamine-hydrolyzing) activity"/>
    <property type="evidence" value="ECO:0007669"/>
    <property type="project" value="InterPro"/>
</dbReference>
<dbReference type="CDD" id="cd00712">
    <property type="entry name" value="AsnB"/>
    <property type="match status" value="1"/>
</dbReference>
<dbReference type="InterPro" id="IPR029055">
    <property type="entry name" value="Ntn_hydrolases_N"/>
</dbReference>
<dbReference type="SUPFAM" id="SSF52402">
    <property type="entry name" value="Adenine nucleotide alpha hydrolases-like"/>
    <property type="match status" value="1"/>
</dbReference>
<dbReference type="InterPro" id="IPR014729">
    <property type="entry name" value="Rossmann-like_a/b/a_fold"/>
</dbReference>
<dbReference type="Gene3D" id="3.60.20.10">
    <property type="entry name" value="Glutamine Phosphoribosylpyrophosphate, subunit 1, domain 1"/>
    <property type="match status" value="1"/>
</dbReference>
<dbReference type="PANTHER" id="PTHR43284">
    <property type="entry name" value="ASPARAGINE SYNTHETASE (GLUTAMINE-HYDROLYZING)"/>
    <property type="match status" value="1"/>
</dbReference>
<gene>
    <name evidence="6" type="ORF">METZ01_LOCUS343614</name>
</gene>
<dbReference type="PROSITE" id="PS51278">
    <property type="entry name" value="GATASE_TYPE_2"/>
    <property type="match status" value="1"/>
</dbReference>
<organism evidence="6">
    <name type="scientific">marine metagenome</name>
    <dbReference type="NCBI Taxonomy" id="408172"/>
    <lineage>
        <taxon>unclassified sequences</taxon>
        <taxon>metagenomes</taxon>
        <taxon>ecological metagenomes</taxon>
    </lineage>
</organism>
<dbReference type="GO" id="GO:0006529">
    <property type="term" value="P:asparagine biosynthetic process"/>
    <property type="evidence" value="ECO:0007669"/>
    <property type="project" value="InterPro"/>
</dbReference>
<evidence type="ECO:0000256" key="4">
    <source>
        <dbReference type="ARBA" id="ARBA00022962"/>
    </source>
</evidence>
<reference evidence="6" key="1">
    <citation type="submission" date="2018-05" db="EMBL/GenBank/DDBJ databases">
        <authorList>
            <person name="Lanie J.A."/>
            <person name="Ng W.-L."/>
            <person name="Kazmierczak K.M."/>
            <person name="Andrzejewski T.M."/>
            <person name="Davidsen T.M."/>
            <person name="Wayne K.J."/>
            <person name="Tettelin H."/>
            <person name="Glass J.I."/>
            <person name="Rusch D."/>
            <person name="Podicherti R."/>
            <person name="Tsui H.-C.T."/>
            <person name="Winkler M.E."/>
        </authorList>
    </citation>
    <scope>NUCLEOTIDE SEQUENCE</scope>
</reference>
<proteinExistence type="inferred from homology"/>
<dbReference type="AlphaFoldDB" id="A0A382R0Q5"/>
<dbReference type="PANTHER" id="PTHR43284:SF1">
    <property type="entry name" value="ASPARAGINE SYNTHETASE"/>
    <property type="match status" value="1"/>
</dbReference>
<evidence type="ECO:0000313" key="6">
    <source>
        <dbReference type="EMBL" id="SVC90760.1"/>
    </source>
</evidence>
<keyword evidence="2" id="KW-0547">Nucleotide-binding</keyword>
<dbReference type="NCBIfam" id="TIGR01536">
    <property type="entry name" value="asn_synth_AEB"/>
    <property type="match status" value="1"/>
</dbReference>
<sequence>MCGIFGIFDSNIESKKENLHRMSQVLQHRGPDGSGIHYFNNCALGHTRLTIIDLINGEQPMLNFAANVGLTFNGEIYGYKAIKAQINYPFNTTSDTEVLLALYQEYGINLLEKLPGMFSFGLWDVKKKILFCARDRFGEKPFYYAFGNNNEFIFASEIKAIIASGLIDPQIDEISLQHYLKRLYVHPSKTIYSNIFSLPPAHYLTFQNDKCNINSYWELPEKDETISLGSAVENFKSLFDQAVKKQLVADVPVGAFLSGGLDSSTVVYAASKYNSNLKTFSFGFNDKQKDELPYARS</sequence>
<name>A0A382R0Q5_9ZZZZ</name>
<keyword evidence="4" id="KW-0315">Glutamine amidotransferase</keyword>
<keyword evidence="3" id="KW-0067">ATP-binding</keyword>
<dbReference type="Pfam" id="PF00733">
    <property type="entry name" value="Asn_synthase"/>
    <property type="match status" value="1"/>
</dbReference>
<evidence type="ECO:0000259" key="5">
    <source>
        <dbReference type="PROSITE" id="PS51278"/>
    </source>
</evidence>
<protein>
    <recommendedName>
        <fullName evidence="5">Glutamine amidotransferase type-2 domain-containing protein</fullName>
    </recommendedName>
</protein>
<dbReference type="InterPro" id="IPR006426">
    <property type="entry name" value="Asn_synth_AEB"/>
</dbReference>
<feature type="domain" description="Glutamine amidotransferase type-2" evidence="5">
    <location>
        <begin position="2"/>
        <end position="209"/>
    </location>
</feature>